<dbReference type="Proteomes" id="UP000188388">
    <property type="component" value="Unassembled WGS sequence"/>
</dbReference>
<dbReference type="AlphaFoldDB" id="A0A1R3V3H6"/>
<dbReference type="RefSeq" id="WP_143744494.1">
    <property type="nucleotide sequence ID" value="NZ_FTPD01000008.1"/>
</dbReference>
<dbReference type="STRING" id="1631249.BQ8794_160076"/>
<evidence type="ECO:0000313" key="2">
    <source>
        <dbReference type="Proteomes" id="UP000188388"/>
    </source>
</evidence>
<name>A0A1R3V3H6_9HYPH</name>
<protein>
    <submittedName>
        <fullName evidence="1">Uncharacterized protein</fullName>
    </submittedName>
</protein>
<evidence type="ECO:0000313" key="1">
    <source>
        <dbReference type="EMBL" id="SIT54472.1"/>
    </source>
</evidence>
<gene>
    <name evidence="1" type="ORF">BQ8794_160076</name>
</gene>
<reference evidence="2" key="1">
    <citation type="submission" date="2017-01" db="EMBL/GenBank/DDBJ databases">
        <authorList>
            <person name="Brunel B."/>
        </authorList>
    </citation>
    <scope>NUCLEOTIDE SEQUENCE [LARGE SCALE GENOMIC DNA]</scope>
</reference>
<dbReference type="EMBL" id="FTPD01000008">
    <property type="protein sequence ID" value="SIT54472.1"/>
    <property type="molecule type" value="Genomic_DNA"/>
</dbReference>
<proteinExistence type="predicted"/>
<keyword evidence="2" id="KW-1185">Reference proteome</keyword>
<accession>A0A1R3V3H6</accession>
<organism evidence="1 2">
    <name type="scientific">Mesorhizobium prunaredense</name>
    <dbReference type="NCBI Taxonomy" id="1631249"/>
    <lineage>
        <taxon>Bacteria</taxon>
        <taxon>Pseudomonadati</taxon>
        <taxon>Pseudomonadota</taxon>
        <taxon>Alphaproteobacteria</taxon>
        <taxon>Hyphomicrobiales</taxon>
        <taxon>Phyllobacteriaceae</taxon>
        <taxon>Mesorhizobium</taxon>
    </lineage>
</organism>
<sequence length="124" mass="13355">MAAQPFAIRQPATLDVPIDSMTSQSCAVNPRDGFAGAAPIRVDRTLPALFAPLANFQARLSAIQAFAAIAFRTLSVSVIFLDLTGIIAFDAVREWEAARRLRCGVPGMGRNGKLRSHGKKVRFA</sequence>